<dbReference type="InterPro" id="IPR006073">
    <property type="entry name" value="GTP-bd"/>
</dbReference>
<comment type="subcellular location">
    <subcellularLocation>
        <location evidence="1 6">Nucleus</location>
        <location evidence="1 6">Nucleolus</location>
    </subcellularLocation>
</comment>
<dbReference type="InterPro" id="IPR041623">
    <property type="entry name" value="NOG1_N"/>
</dbReference>
<name>G0R1F5_ICHMU</name>
<feature type="compositionally biased region" description="Basic residues" evidence="7">
    <location>
        <begin position="574"/>
        <end position="590"/>
    </location>
</feature>
<dbReference type="InterPro" id="IPR012973">
    <property type="entry name" value="NOG_C"/>
</dbReference>
<dbReference type="OrthoDB" id="415015at2759"/>
<feature type="compositionally biased region" description="Basic and acidic residues" evidence="7">
    <location>
        <begin position="614"/>
        <end position="628"/>
    </location>
</feature>
<dbReference type="InterPro" id="IPR024926">
    <property type="entry name" value="NOG1"/>
</dbReference>
<evidence type="ECO:0000256" key="3">
    <source>
        <dbReference type="ARBA" id="ARBA00022741"/>
    </source>
</evidence>
<evidence type="ECO:0000313" key="9">
    <source>
        <dbReference type="EMBL" id="EGR28712.1"/>
    </source>
</evidence>
<dbReference type="Pfam" id="PF06858">
    <property type="entry name" value="NOG1"/>
    <property type="match status" value="1"/>
</dbReference>
<keyword evidence="2 6" id="KW-0690">Ribosome biogenesis</keyword>
<dbReference type="Pfam" id="PF08155">
    <property type="entry name" value="NOGCT"/>
    <property type="match status" value="1"/>
</dbReference>
<organism evidence="9 10">
    <name type="scientific">Ichthyophthirius multifiliis</name>
    <name type="common">White spot disease agent</name>
    <name type="synonym">Ich</name>
    <dbReference type="NCBI Taxonomy" id="5932"/>
    <lineage>
        <taxon>Eukaryota</taxon>
        <taxon>Sar</taxon>
        <taxon>Alveolata</taxon>
        <taxon>Ciliophora</taxon>
        <taxon>Intramacronucleata</taxon>
        <taxon>Oligohymenophorea</taxon>
        <taxon>Hymenostomatida</taxon>
        <taxon>Ophryoglenina</taxon>
        <taxon>Ichthyophthirius</taxon>
    </lineage>
</organism>
<dbReference type="InterPro" id="IPR010674">
    <property type="entry name" value="NOG1_Rossman_fold_dom"/>
</dbReference>
<dbReference type="RefSeq" id="XP_004029948.1">
    <property type="nucleotide sequence ID" value="XM_004029900.1"/>
</dbReference>
<keyword evidence="4" id="KW-0342">GTP-binding</keyword>
<dbReference type="FunCoup" id="G0R1F5">
    <property type="interactions" value="468"/>
</dbReference>
<dbReference type="GO" id="GO:0005730">
    <property type="term" value="C:nucleolus"/>
    <property type="evidence" value="ECO:0007669"/>
    <property type="project" value="UniProtKB-SubCell"/>
</dbReference>
<reference evidence="9 10" key="1">
    <citation type="submission" date="2011-07" db="EMBL/GenBank/DDBJ databases">
        <authorList>
            <person name="Coyne R."/>
            <person name="Brami D."/>
            <person name="Johnson J."/>
            <person name="Hostetler J."/>
            <person name="Hannick L."/>
            <person name="Clark T."/>
            <person name="Cassidy-Hanley D."/>
            <person name="Inman J."/>
        </authorList>
    </citation>
    <scope>NUCLEOTIDE SEQUENCE [LARGE SCALE GENOMIC DNA]</scope>
    <source>
        <strain evidence="9 10">G5</strain>
    </source>
</reference>
<dbReference type="InterPro" id="IPR031167">
    <property type="entry name" value="G_OBG"/>
</dbReference>
<evidence type="ECO:0000256" key="4">
    <source>
        <dbReference type="ARBA" id="ARBA00023134"/>
    </source>
</evidence>
<dbReference type="Gene3D" id="1.20.120.1190">
    <property type="match status" value="1"/>
</dbReference>
<evidence type="ECO:0000256" key="2">
    <source>
        <dbReference type="ARBA" id="ARBA00022517"/>
    </source>
</evidence>
<dbReference type="PRINTS" id="PR00326">
    <property type="entry name" value="GTP1OBG"/>
</dbReference>
<proteinExistence type="inferred from homology"/>
<evidence type="ECO:0000313" key="10">
    <source>
        <dbReference type="Proteomes" id="UP000008983"/>
    </source>
</evidence>
<dbReference type="InterPro" id="IPR027417">
    <property type="entry name" value="P-loop_NTPase"/>
</dbReference>
<dbReference type="InterPro" id="IPR005225">
    <property type="entry name" value="Small_GTP-bd"/>
</dbReference>
<dbReference type="PROSITE" id="PS51710">
    <property type="entry name" value="G_OBG"/>
    <property type="match status" value="1"/>
</dbReference>
<dbReference type="PANTHER" id="PTHR45759">
    <property type="entry name" value="NUCLEOLAR GTP-BINDING PROTEIN 1"/>
    <property type="match status" value="1"/>
</dbReference>
<dbReference type="Gene3D" id="3.40.50.300">
    <property type="entry name" value="P-loop containing nucleotide triphosphate hydrolases"/>
    <property type="match status" value="1"/>
</dbReference>
<feature type="compositionally biased region" description="Acidic residues" evidence="7">
    <location>
        <begin position="556"/>
        <end position="567"/>
    </location>
</feature>
<dbReference type="CDD" id="cd01897">
    <property type="entry name" value="NOG"/>
    <property type="match status" value="1"/>
</dbReference>
<evidence type="ECO:0000256" key="7">
    <source>
        <dbReference type="SAM" id="MobiDB-lite"/>
    </source>
</evidence>
<evidence type="ECO:0000256" key="6">
    <source>
        <dbReference type="PIRNR" id="PIRNR038919"/>
    </source>
</evidence>
<dbReference type="PIRSF" id="PIRSF038919">
    <property type="entry name" value="NOG1"/>
    <property type="match status" value="1"/>
</dbReference>
<dbReference type="NCBIfam" id="TIGR00231">
    <property type="entry name" value="small_GTP"/>
    <property type="match status" value="1"/>
</dbReference>
<dbReference type="GeneID" id="14904797"/>
<dbReference type="FunFam" id="1.20.120.1190:FF:000001">
    <property type="entry name" value="Nucleolar GTP-binding protein 1"/>
    <property type="match status" value="1"/>
</dbReference>
<protein>
    <recommendedName>
        <fullName evidence="6">Nucleolar GTP-binding protein 1</fullName>
    </recommendedName>
</protein>
<dbReference type="EMBL" id="GL984215">
    <property type="protein sequence ID" value="EGR28712.1"/>
    <property type="molecule type" value="Genomic_DNA"/>
</dbReference>
<keyword evidence="5 6" id="KW-0539">Nucleus</keyword>
<dbReference type="InParanoid" id="G0R1F5"/>
<dbReference type="AlphaFoldDB" id="G0R1F5"/>
<keyword evidence="3" id="KW-0547">Nucleotide-binding</keyword>
<comment type="similarity">
    <text evidence="6">Belongs to the TRAFAC class OBG-HflX-like GTPase superfamily. OBG GTPase family. NOG subfamily.</text>
</comment>
<feature type="compositionally biased region" description="Basic residues" evidence="7">
    <location>
        <begin position="632"/>
        <end position="648"/>
    </location>
</feature>
<dbReference type="Pfam" id="PF17835">
    <property type="entry name" value="NOG1_N"/>
    <property type="match status" value="1"/>
</dbReference>
<dbReference type="eggNOG" id="KOG1490">
    <property type="taxonomic scope" value="Eukaryota"/>
</dbReference>
<dbReference type="OMA" id="EWKNDVM"/>
<evidence type="ECO:0000259" key="8">
    <source>
        <dbReference type="PROSITE" id="PS51710"/>
    </source>
</evidence>
<sequence>MNYNFKSIKTIPASKDFINIILSKTQRKTPTVVHPGYAIGRIRGFYMRKIKFTQESVHDKFNDILTGFPKLDDIHPFFSDLINVLYDKDHYKLALGHIHSCMNLVDNVCKDYVRLIKYADSLYRCKQLKKACFGRICTIIKKLNSSLNYLEEVRKHLARLPSINPFERTILITGYPNVGKSSFINSITSANVEVQSYPFTTQSLYVGHTDYEKVRWQVIDSPGILDHSLEQRNTIEMQSITALAHLKACILFIIDISEQCGYSIQQQVKLFDSIKPLFKNKPLCIVLSKIDLKTFNNLSIEDQNLINDLVEKNNAQLVSMSCKTGENIQEVKTTACETLLKFRDGQKIESIAGGNLNIKREEQFLRGLYIANPSKIRNSSTLRTPVIPQSVLQGLKYEKPTLKDIQEEHGGAGVFNFPLQEHFKLAKDEWKYDVVPEIMEGKNIADFVDPDILEKLEELEKEENMLEQARLLNEEINDEEENIDDEVLDAHKQIVSKKTILKLQHKLNRHKTAHLQKNNTLENLKQKLSQKGINSKNVEERVNKKRKARRLTDQMINEDNDEDLMQDENDHNKLVKSVKNKKKSLSRSRSKGVDPNPINTTEEKAMQRLKHKIDKQWNGRAGEADRSVIIKTPKHLFSGKRKQKTDYR</sequence>
<evidence type="ECO:0000256" key="1">
    <source>
        <dbReference type="ARBA" id="ARBA00004604"/>
    </source>
</evidence>
<feature type="region of interest" description="Disordered" evidence="7">
    <location>
        <begin position="531"/>
        <end position="648"/>
    </location>
</feature>
<dbReference type="SUPFAM" id="SSF52540">
    <property type="entry name" value="P-loop containing nucleoside triphosphate hydrolases"/>
    <property type="match status" value="1"/>
</dbReference>
<comment type="function">
    <text evidence="6">Involved in the biogenesis of the 60S ribosomal subunit.</text>
</comment>
<evidence type="ECO:0000256" key="5">
    <source>
        <dbReference type="ARBA" id="ARBA00023242"/>
    </source>
</evidence>
<gene>
    <name evidence="9" type="ORF">IMG5_170120</name>
</gene>
<dbReference type="GO" id="GO:0042254">
    <property type="term" value="P:ribosome biogenesis"/>
    <property type="evidence" value="ECO:0007669"/>
    <property type="project" value="UniProtKB-KW"/>
</dbReference>
<dbReference type="STRING" id="857967.G0R1F5"/>
<dbReference type="Proteomes" id="UP000008983">
    <property type="component" value="Unassembled WGS sequence"/>
</dbReference>
<feature type="domain" description="OBG-type G" evidence="8">
    <location>
        <begin position="168"/>
        <end position="340"/>
    </location>
</feature>
<accession>G0R1F5</accession>
<dbReference type="GO" id="GO:0005525">
    <property type="term" value="F:GTP binding"/>
    <property type="evidence" value="ECO:0007669"/>
    <property type="project" value="UniProtKB-KW"/>
</dbReference>
<keyword evidence="10" id="KW-1185">Reference proteome</keyword>